<dbReference type="RefSeq" id="WP_350258799.1">
    <property type="nucleotide sequence ID" value="NZ_CP138335.1"/>
</dbReference>
<name>A0AAU7V8K2_9ACTO</name>
<dbReference type="KEGG" id="sapp:SAC06_03300"/>
<evidence type="ECO:0000313" key="1">
    <source>
        <dbReference type="EMBL" id="XBW08599.1"/>
    </source>
</evidence>
<dbReference type="AlphaFoldDB" id="A0AAU7V8K2"/>
<organism evidence="1">
    <name type="scientific">Scrofimicrobium appendicitidis</name>
    <dbReference type="NCBI Taxonomy" id="3079930"/>
    <lineage>
        <taxon>Bacteria</taxon>
        <taxon>Bacillati</taxon>
        <taxon>Actinomycetota</taxon>
        <taxon>Actinomycetes</taxon>
        <taxon>Actinomycetales</taxon>
        <taxon>Actinomycetaceae</taxon>
        <taxon>Scrofimicrobium</taxon>
    </lineage>
</organism>
<sequence>MKTTASRELVEQLRSAVASVATSLDLEYIDGMIAAEAWGDAALFCRETAQEHGLVLPEGLAD</sequence>
<reference evidence="1" key="1">
    <citation type="submission" date="2023-11" db="EMBL/GenBank/DDBJ databases">
        <title>Scrofimicrobium hongkongense sp. nov., isolated from a patient with peritonitis.</title>
        <authorList>
            <person name="Lao H.Y."/>
            <person name="Wong A.Y.P."/>
            <person name="Ng T.L."/>
            <person name="Wong R.Y.L."/>
            <person name="Yau M.C.Y."/>
            <person name="Lam J.Y.W."/>
            <person name="Siu G.K.H."/>
        </authorList>
    </citation>
    <scope>NUCLEOTIDE SEQUENCE</scope>
    <source>
        <strain evidence="1">R131</strain>
    </source>
</reference>
<proteinExistence type="predicted"/>
<dbReference type="EMBL" id="CP138335">
    <property type="protein sequence ID" value="XBW08599.1"/>
    <property type="molecule type" value="Genomic_DNA"/>
</dbReference>
<gene>
    <name evidence="1" type="ORF">SAC06_03300</name>
</gene>
<accession>A0AAU7V8K2</accession>
<protein>
    <submittedName>
        <fullName evidence="1">Uncharacterized protein</fullName>
    </submittedName>
</protein>